<gene>
    <name evidence="2" type="ORF">CY0110_15305</name>
</gene>
<proteinExistence type="predicted"/>
<accession>A3IZP9</accession>
<feature type="non-terminal residue" evidence="2">
    <location>
        <position position="1"/>
    </location>
</feature>
<evidence type="ECO:0000313" key="3">
    <source>
        <dbReference type="Proteomes" id="UP000003781"/>
    </source>
</evidence>
<comment type="caution">
    <text evidence="2">The sequence shown here is derived from an EMBL/GenBank/DDBJ whole genome shotgun (WGS) entry which is preliminary data.</text>
</comment>
<dbReference type="EMBL" id="AAXW01000113">
    <property type="protein sequence ID" value="EAZ88042.1"/>
    <property type="molecule type" value="Genomic_DNA"/>
</dbReference>
<evidence type="ECO:0000256" key="1">
    <source>
        <dbReference type="SAM" id="Coils"/>
    </source>
</evidence>
<dbReference type="Proteomes" id="UP000003781">
    <property type="component" value="Unassembled WGS sequence"/>
</dbReference>
<sequence length="56" mass="6555">PKIEAEITSLEKDLRQAQIVEQERRITEINRLLELLKARLQGLEKLENLKGDKVDE</sequence>
<dbReference type="AlphaFoldDB" id="A3IZP9"/>
<organism evidence="2 3">
    <name type="scientific">Crocosphaera chwakensis CCY0110</name>
    <dbReference type="NCBI Taxonomy" id="391612"/>
    <lineage>
        <taxon>Bacteria</taxon>
        <taxon>Bacillati</taxon>
        <taxon>Cyanobacteriota</taxon>
        <taxon>Cyanophyceae</taxon>
        <taxon>Oscillatoriophycideae</taxon>
        <taxon>Chroococcales</taxon>
        <taxon>Aphanothecaceae</taxon>
        <taxon>Crocosphaera</taxon>
        <taxon>Crocosphaera chwakensis</taxon>
    </lineage>
</organism>
<reference evidence="2 3" key="1">
    <citation type="submission" date="2007-03" db="EMBL/GenBank/DDBJ databases">
        <authorList>
            <person name="Stal L."/>
            <person name="Ferriera S."/>
            <person name="Johnson J."/>
            <person name="Kravitz S."/>
            <person name="Beeson K."/>
            <person name="Sutton G."/>
            <person name="Rogers Y.-H."/>
            <person name="Friedman R."/>
            <person name="Frazier M."/>
            <person name="Venter J.C."/>
        </authorList>
    </citation>
    <scope>NUCLEOTIDE SEQUENCE [LARGE SCALE GENOMIC DNA]</scope>
    <source>
        <strain evidence="2 3">CCY0110</strain>
    </source>
</reference>
<keyword evidence="1" id="KW-0175">Coiled coil</keyword>
<evidence type="ECO:0000313" key="2">
    <source>
        <dbReference type="EMBL" id="EAZ88042.1"/>
    </source>
</evidence>
<keyword evidence="3" id="KW-1185">Reference proteome</keyword>
<feature type="coiled-coil region" evidence="1">
    <location>
        <begin position="19"/>
        <end position="46"/>
    </location>
</feature>
<name>A3IZP9_9CHRO</name>
<protein>
    <submittedName>
        <fullName evidence="2">Uncharacterized protein</fullName>
    </submittedName>
</protein>